<dbReference type="Gene3D" id="3.40.50.150">
    <property type="entry name" value="Vaccinia Virus protein VP39"/>
    <property type="match status" value="1"/>
</dbReference>
<dbReference type="EMBL" id="PPGH01000037">
    <property type="protein sequence ID" value="PQJ95168.1"/>
    <property type="molecule type" value="Genomic_DNA"/>
</dbReference>
<accession>A0A2S7XP07</accession>
<dbReference type="Proteomes" id="UP000239936">
    <property type="component" value="Unassembled WGS sequence"/>
</dbReference>
<reference evidence="9 10" key="1">
    <citation type="submission" date="2018-01" db="EMBL/GenBank/DDBJ databases">
        <title>The complete genome sequence of Chromatium okenii LaCa, a purple sulfur bacterium with a turbulent life.</title>
        <authorList>
            <person name="Luedin S.M."/>
            <person name="Liechti N."/>
            <person name="Storelli N."/>
            <person name="Danza F."/>
            <person name="Wittwer M."/>
            <person name="Pothier J.F."/>
            <person name="Tonolla M.A."/>
        </authorList>
    </citation>
    <scope>NUCLEOTIDE SEQUENCE [LARGE SCALE GENOMIC DNA]</scope>
    <source>
        <strain evidence="9 10">LaCa</strain>
    </source>
</reference>
<dbReference type="PANTHER" id="PTHR33841:SF1">
    <property type="entry name" value="DNA METHYLTRANSFERASE A"/>
    <property type="match status" value="1"/>
</dbReference>
<feature type="domain" description="Type ISP restriction-modification enzyme coupler" evidence="8">
    <location>
        <begin position="1"/>
        <end position="68"/>
    </location>
</feature>
<comment type="catalytic activity">
    <reaction evidence="6">
        <text>a 2'-deoxyadenosine in DNA + S-adenosyl-L-methionine = an N(6)-methyl-2'-deoxyadenosine in DNA + S-adenosyl-L-homocysteine + H(+)</text>
        <dbReference type="Rhea" id="RHEA:15197"/>
        <dbReference type="Rhea" id="RHEA-COMP:12418"/>
        <dbReference type="Rhea" id="RHEA-COMP:12419"/>
        <dbReference type="ChEBI" id="CHEBI:15378"/>
        <dbReference type="ChEBI" id="CHEBI:57856"/>
        <dbReference type="ChEBI" id="CHEBI:59789"/>
        <dbReference type="ChEBI" id="CHEBI:90615"/>
        <dbReference type="ChEBI" id="CHEBI:90616"/>
        <dbReference type="EC" id="2.1.1.72"/>
    </reaction>
</comment>
<dbReference type="InterPro" id="IPR053980">
    <property type="entry name" value="ISP_coupler"/>
</dbReference>
<evidence type="ECO:0000256" key="6">
    <source>
        <dbReference type="ARBA" id="ARBA00047942"/>
    </source>
</evidence>
<dbReference type="PROSITE" id="PS00092">
    <property type="entry name" value="N6_MTASE"/>
    <property type="match status" value="1"/>
</dbReference>
<evidence type="ECO:0000256" key="4">
    <source>
        <dbReference type="ARBA" id="ARBA00022679"/>
    </source>
</evidence>
<protein>
    <recommendedName>
        <fullName evidence="2">site-specific DNA-methyltransferase (adenine-specific)</fullName>
        <ecNumber evidence="2">2.1.1.72</ecNumber>
    </recommendedName>
</protein>
<dbReference type="GO" id="GO:0009007">
    <property type="term" value="F:site-specific DNA-methyltransferase (adenine-specific) activity"/>
    <property type="evidence" value="ECO:0007669"/>
    <property type="project" value="UniProtKB-EC"/>
</dbReference>
<evidence type="ECO:0000256" key="3">
    <source>
        <dbReference type="ARBA" id="ARBA00022603"/>
    </source>
</evidence>
<evidence type="ECO:0000256" key="1">
    <source>
        <dbReference type="ARBA" id="ARBA00006594"/>
    </source>
</evidence>
<dbReference type="EC" id="2.1.1.72" evidence="2"/>
<dbReference type="InterPro" id="IPR050953">
    <property type="entry name" value="N4_N6_ade-DNA_methylase"/>
</dbReference>
<gene>
    <name evidence="9" type="ORF">CXB77_12835</name>
</gene>
<feature type="domain" description="DNA methylase adenine-specific" evidence="7">
    <location>
        <begin position="71"/>
        <end position="269"/>
    </location>
</feature>
<dbReference type="GO" id="GO:0003677">
    <property type="term" value="F:DNA binding"/>
    <property type="evidence" value="ECO:0007669"/>
    <property type="project" value="InterPro"/>
</dbReference>
<dbReference type="PANTHER" id="PTHR33841">
    <property type="entry name" value="DNA METHYLTRANSFERASE YEEA-RELATED"/>
    <property type="match status" value="1"/>
</dbReference>
<organism evidence="9 10">
    <name type="scientific">Chromatium okenii</name>
    <dbReference type="NCBI Taxonomy" id="61644"/>
    <lineage>
        <taxon>Bacteria</taxon>
        <taxon>Pseudomonadati</taxon>
        <taxon>Pseudomonadota</taxon>
        <taxon>Gammaproteobacteria</taxon>
        <taxon>Chromatiales</taxon>
        <taxon>Chromatiaceae</taxon>
        <taxon>Chromatium</taxon>
    </lineage>
</organism>
<dbReference type="GO" id="GO:0008170">
    <property type="term" value="F:N-methyltransferase activity"/>
    <property type="evidence" value="ECO:0007669"/>
    <property type="project" value="InterPro"/>
</dbReference>
<sequence>MLIQHILTDQIFRAVFPNINFHQENHLAEAIGQLEKTFLRGEMRMALLKRLEPYFAAIRRTAANTITSAEKQDFLKQVYEDFYTAYNPKDADRLGVVYTPSEAVRFIIAGCDWLAQQHFNKRLADSGLDILDPCTGTGTFIVDLIDYLRGDKQALIRKFDGEIHANEISILPYYISCLNIEQAYYEATEQWREFSGACFVNTLENWGFQLKHKGSVSDLFGSITNENQLRILNQNQCTIPVILGNPPYNANQKNANDNNQNYLAELVDKRIKDTYIAESTAQKTKLYDPYVRFLRWASDRIGEQGIIGFITNRSYLDSRQADGLRKTLATEFHEFGLLI</sequence>
<evidence type="ECO:0000256" key="5">
    <source>
        <dbReference type="ARBA" id="ARBA00022747"/>
    </source>
</evidence>
<dbReference type="SUPFAM" id="SSF53335">
    <property type="entry name" value="S-adenosyl-L-methionine-dependent methyltransferases"/>
    <property type="match status" value="1"/>
</dbReference>
<dbReference type="GO" id="GO:0032259">
    <property type="term" value="P:methylation"/>
    <property type="evidence" value="ECO:0007669"/>
    <property type="project" value="UniProtKB-KW"/>
</dbReference>
<name>A0A2S7XP07_9GAMM</name>
<keyword evidence="4" id="KW-0808">Transferase</keyword>
<keyword evidence="3" id="KW-0489">Methyltransferase</keyword>
<dbReference type="Pfam" id="PF22240">
    <property type="entry name" value="ISP_coupler"/>
    <property type="match status" value="1"/>
</dbReference>
<dbReference type="InterPro" id="IPR003356">
    <property type="entry name" value="DNA_methylase_A-5"/>
</dbReference>
<evidence type="ECO:0000313" key="9">
    <source>
        <dbReference type="EMBL" id="PQJ95168.1"/>
    </source>
</evidence>
<dbReference type="GO" id="GO:0009307">
    <property type="term" value="P:DNA restriction-modification system"/>
    <property type="evidence" value="ECO:0007669"/>
    <property type="project" value="UniProtKB-KW"/>
</dbReference>
<evidence type="ECO:0000259" key="8">
    <source>
        <dbReference type="Pfam" id="PF22240"/>
    </source>
</evidence>
<evidence type="ECO:0000256" key="2">
    <source>
        <dbReference type="ARBA" id="ARBA00011900"/>
    </source>
</evidence>
<comment type="similarity">
    <text evidence="1">Belongs to the N(4)/N(6)-methyltransferase family.</text>
</comment>
<dbReference type="PRINTS" id="PR00507">
    <property type="entry name" value="N12N6MTFRASE"/>
</dbReference>
<dbReference type="AlphaFoldDB" id="A0A2S7XP07"/>
<dbReference type="Pfam" id="PF02384">
    <property type="entry name" value="N6_Mtase"/>
    <property type="match status" value="1"/>
</dbReference>
<keyword evidence="5" id="KW-0680">Restriction system</keyword>
<comment type="caution">
    <text evidence="9">The sequence shown here is derived from an EMBL/GenBank/DDBJ whole genome shotgun (WGS) entry which is preliminary data.</text>
</comment>
<proteinExistence type="inferred from homology"/>
<dbReference type="InterPro" id="IPR029063">
    <property type="entry name" value="SAM-dependent_MTases_sf"/>
</dbReference>
<keyword evidence="10" id="KW-1185">Reference proteome</keyword>
<evidence type="ECO:0000259" key="7">
    <source>
        <dbReference type="Pfam" id="PF02384"/>
    </source>
</evidence>
<evidence type="ECO:0000313" key="10">
    <source>
        <dbReference type="Proteomes" id="UP000239936"/>
    </source>
</evidence>
<dbReference type="InterPro" id="IPR002052">
    <property type="entry name" value="DNA_methylase_N6_adenine_CS"/>
</dbReference>